<keyword evidence="1" id="KW-0812">Transmembrane</keyword>
<proteinExistence type="predicted"/>
<dbReference type="EMBL" id="MFZI01000023">
    <property type="protein sequence ID" value="OGK20988.1"/>
    <property type="molecule type" value="Genomic_DNA"/>
</dbReference>
<evidence type="ECO:0000256" key="1">
    <source>
        <dbReference type="SAM" id="Phobius"/>
    </source>
</evidence>
<comment type="caution">
    <text evidence="2">The sequence shown here is derived from an EMBL/GenBank/DDBJ whole genome shotgun (WGS) entry which is preliminary data.</text>
</comment>
<keyword evidence="1" id="KW-0472">Membrane</keyword>
<evidence type="ECO:0000313" key="2">
    <source>
        <dbReference type="EMBL" id="OGK20988.1"/>
    </source>
</evidence>
<feature type="transmembrane region" description="Helical" evidence="1">
    <location>
        <begin position="82"/>
        <end position="108"/>
    </location>
</feature>
<name>A0A1F7GPW2_9BACT</name>
<dbReference type="AlphaFoldDB" id="A0A1F7GPW2"/>
<organism evidence="2 3">
    <name type="scientific">Candidatus Roizmanbacteria bacterium RIFCSPHIGHO2_01_FULL_39_8</name>
    <dbReference type="NCBI Taxonomy" id="1802033"/>
    <lineage>
        <taxon>Bacteria</taxon>
        <taxon>Candidatus Roizmaniibacteriota</taxon>
    </lineage>
</organism>
<dbReference type="Pfam" id="PF18895">
    <property type="entry name" value="T4SS_pilin"/>
    <property type="match status" value="1"/>
</dbReference>
<gene>
    <name evidence="2" type="ORF">A2866_02625</name>
</gene>
<reference evidence="2 3" key="1">
    <citation type="journal article" date="2016" name="Nat. Commun.">
        <title>Thousands of microbial genomes shed light on interconnected biogeochemical processes in an aquifer system.</title>
        <authorList>
            <person name="Anantharaman K."/>
            <person name="Brown C.T."/>
            <person name="Hug L.A."/>
            <person name="Sharon I."/>
            <person name="Castelle C.J."/>
            <person name="Probst A.J."/>
            <person name="Thomas B.C."/>
            <person name="Singh A."/>
            <person name="Wilkins M.J."/>
            <person name="Karaoz U."/>
            <person name="Brodie E.L."/>
            <person name="Williams K.H."/>
            <person name="Hubbard S.S."/>
            <person name="Banfield J.F."/>
        </authorList>
    </citation>
    <scope>NUCLEOTIDE SEQUENCE [LARGE SCALE GENOMIC DNA]</scope>
</reference>
<dbReference type="InterPro" id="IPR043993">
    <property type="entry name" value="T4SS_pilin"/>
</dbReference>
<keyword evidence="1" id="KW-1133">Transmembrane helix</keyword>
<evidence type="ECO:0000313" key="3">
    <source>
        <dbReference type="Proteomes" id="UP000177026"/>
    </source>
</evidence>
<dbReference type="Proteomes" id="UP000177026">
    <property type="component" value="Unassembled WGS sequence"/>
</dbReference>
<accession>A0A1F7GPW2</accession>
<feature type="transmembrane region" description="Helical" evidence="1">
    <location>
        <begin position="40"/>
        <end position="61"/>
    </location>
</feature>
<sequence length="122" mass="13204">MYNFVVNAQVRDWATSGCLVDVGGVEVPTLKCLEVVFGNILFMSSALFVLVLFIMFVVGAFRYLTSLGNPEGVKKAQGTLKFAILGLILFVSAYLILNIICVLFLGGFGSSCKLFKLEIPGP</sequence>
<protein>
    <submittedName>
        <fullName evidence="2">Uncharacterized protein</fullName>
    </submittedName>
</protein>